<name>W8C110_CERCA</name>
<gene>
    <name evidence="9" type="primary">POLX</name>
</gene>
<dbReference type="Pfam" id="PF07727">
    <property type="entry name" value="RVT_2"/>
    <property type="match status" value="2"/>
</dbReference>
<evidence type="ECO:0000256" key="5">
    <source>
        <dbReference type="PROSITE-ProRule" id="PRU00047"/>
    </source>
</evidence>
<feature type="region of interest" description="Disordered" evidence="6">
    <location>
        <begin position="508"/>
        <end position="538"/>
    </location>
</feature>
<evidence type="ECO:0000256" key="3">
    <source>
        <dbReference type="ARBA" id="ARBA00022750"/>
    </source>
</evidence>
<dbReference type="EMBL" id="GAMC01007164">
    <property type="protein sequence ID" value="JAB99391.1"/>
    <property type="molecule type" value="mRNA"/>
</dbReference>
<dbReference type="InterPro" id="IPR012337">
    <property type="entry name" value="RNaseH-like_sf"/>
</dbReference>
<reference evidence="9" key="1">
    <citation type="submission" date="2013-07" db="EMBL/GenBank/DDBJ databases">
        <authorList>
            <person name="Geib S."/>
        </authorList>
    </citation>
    <scope>NUCLEOTIDE SEQUENCE</scope>
</reference>
<evidence type="ECO:0000256" key="2">
    <source>
        <dbReference type="ARBA" id="ARBA00022723"/>
    </source>
</evidence>
<dbReference type="InterPro" id="IPR036397">
    <property type="entry name" value="RNaseH_sf"/>
</dbReference>
<dbReference type="Pfam" id="PF13976">
    <property type="entry name" value="gag_pre-integrs"/>
    <property type="match status" value="1"/>
</dbReference>
<dbReference type="GO" id="GO:0071897">
    <property type="term" value="P:DNA biosynthetic process"/>
    <property type="evidence" value="ECO:0007669"/>
    <property type="project" value="UniProtKB-ARBA"/>
</dbReference>
<evidence type="ECO:0000256" key="4">
    <source>
        <dbReference type="ARBA" id="ARBA00022801"/>
    </source>
</evidence>
<dbReference type="SUPFAM" id="SSF53098">
    <property type="entry name" value="Ribonuclease H-like"/>
    <property type="match status" value="1"/>
</dbReference>
<sequence>RHTNLTCFKCGKNGHFARESKTRFDHRQSANRSEEKFCESKMASLNATEAVFLCPESTRKWCLDSGCTSHMSANKNNFLKLNKLNRVLNLANKNSTVIDGIGEVKVEANEFNNRQEIMLKDVLYVPDLRTNLLSVSKITDKGYEVHFRQNDALVKDKNERVLFKAKRIGNLYFMNNSNKNITEKVLLSDVKNEIDLWHCRMGHLNERDLRKMNKNSYVYGLKFNNEEKLSECEVCASEKLVRAAFPKNITDKRSSELLEIVHTDVCGPMRCESNGGKKYFITFIDDMSRWCEIYFLKQKSDAFDAFKKFKAAAEKFTGHKIKSLQSDNGREYCSHEFDAYLQKEGIKRRLTAPHTPEQNGVAERKNRTLVEMARCLMKQSGVPSSFWAEAINTACYIRNRCITKSTGEVPYKIWANKTPTVIHLEVFGGKAYVLNKEKSKGKFDSRAEPCVFVGYSSESKAYRLWSKEKKTIIISRDVKFVNEPGFENQYEEIYEPKIDSVVEIELQNNEKTRNEDSDRDSESRVRGQKRGKGRPKLLRLGQRGRPKKLYNVEPASKSESEEESFEECEMACLSVGEDPINFSEAMASGDAAAWKTAIENEYLAQIRNKTWKIVERPENRRVVGSRLVFNTKDNGSKKARLVAKGYAQRQGEDFTDTYSPVARSISIRLLTALAAEFDLEIHQMDVVTAYLNSELDESVYMEIPEMLMETLKKFEAKAPESEQSQNAYEKCVRETCEEWINAIRKMSNPVCFLKKALYGLRQSGLMWYNKLTEKLNSMGLKATSQDPCLFFKQTNNKILIITVYVDDLLLATNDNECLTDTKRQLKESFEMKDIGPAKRCVGIDFKQNLNSHNLFLSQKDYIEAIMERFNMSNCKAARTPIESSCKLEKPAEADEKEMAKYPYQQLIGALMYVSVTTRPDIAFAVNFMSQFNSNYDEQHWKAAKRILRYLSGTKDYGLIFSKSGRELYGVVDADWGANLTDRRSYSGYAFIFAGAAISWEARKQRSVALSSTEAEYMAISEASKEALYLRGIFNDMGITINSVVLFNDSQSAQKLIECVGYRPRTKHIDVRHHFVKECHQTGKIEINYLPSEDMPADVLTKGLSILKHNKCIAELGVTTT</sequence>
<dbReference type="GO" id="GO:0006508">
    <property type="term" value="P:proteolysis"/>
    <property type="evidence" value="ECO:0007669"/>
    <property type="project" value="UniProtKB-KW"/>
</dbReference>
<dbReference type="InterPro" id="IPR013103">
    <property type="entry name" value="RVT_2"/>
</dbReference>
<keyword evidence="5" id="KW-0862">Zinc</keyword>
<organism evidence="9">
    <name type="scientific">Ceratitis capitata</name>
    <name type="common">Mediterranean fruit fly</name>
    <name type="synonym">Tephritis capitata</name>
    <dbReference type="NCBI Taxonomy" id="7213"/>
    <lineage>
        <taxon>Eukaryota</taxon>
        <taxon>Metazoa</taxon>
        <taxon>Ecdysozoa</taxon>
        <taxon>Arthropoda</taxon>
        <taxon>Hexapoda</taxon>
        <taxon>Insecta</taxon>
        <taxon>Pterygota</taxon>
        <taxon>Neoptera</taxon>
        <taxon>Endopterygota</taxon>
        <taxon>Diptera</taxon>
        <taxon>Brachycera</taxon>
        <taxon>Muscomorpha</taxon>
        <taxon>Tephritoidea</taxon>
        <taxon>Tephritidae</taxon>
        <taxon>Ceratitis</taxon>
        <taxon>Ceratitis</taxon>
    </lineage>
</organism>
<dbReference type="Gene3D" id="3.30.420.10">
    <property type="entry name" value="Ribonuclease H-like superfamily/Ribonuclease H"/>
    <property type="match status" value="1"/>
</dbReference>
<dbReference type="PANTHER" id="PTHR42648:SF28">
    <property type="entry name" value="TRANSPOSON-ENCODED PROTEIN WITH RIBONUCLEASE H-LIKE AND RETROVIRUS ZINC FINGER-LIKE DOMAINS"/>
    <property type="match status" value="1"/>
</dbReference>
<dbReference type="GO" id="GO:0008270">
    <property type="term" value="F:zinc ion binding"/>
    <property type="evidence" value="ECO:0007669"/>
    <property type="project" value="UniProtKB-KW"/>
</dbReference>
<dbReference type="InterPro" id="IPR057670">
    <property type="entry name" value="SH3_retrovirus"/>
</dbReference>
<evidence type="ECO:0000259" key="8">
    <source>
        <dbReference type="PROSITE" id="PS50994"/>
    </source>
</evidence>
<accession>W8C110</accession>
<dbReference type="OrthoDB" id="8058138at2759"/>
<dbReference type="PROSITE" id="PS50994">
    <property type="entry name" value="INTEGRASE"/>
    <property type="match status" value="1"/>
</dbReference>
<dbReference type="InterPro" id="IPR039537">
    <property type="entry name" value="Retrotran_Ty1/copia-like"/>
</dbReference>
<dbReference type="PROSITE" id="PS50158">
    <property type="entry name" value="ZF_CCHC"/>
    <property type="match status" value="1"/>
</dbReference>
<keyword evidence="2" id="KW-0479">Metal-binding</keyword>
<feature type="non-terminal residue" evidence="9">
    <location>
        <position position="1"/>
    </location>
</feature>
<dbReference type="GO" id="GO:0004190">
    <property type="term" value="F:aspartic-type endopeptidase activity"/>
    <property type="evidence" value="ECO:0007669"/>
    <property type="project" value="UniProtKB-KW"/>
</dbReference>
<keyword evidence="3" id="KW-0064">Aspartyl protease</keyword>
<keyword evidence="4" id="KW-0378">Hydrolase</keyword>
<dbReference type="PANTHER" id="PTHR42648">
    <property type="entry name" value="TRANSPOSASE, PUTATIVE-RELATED"/>
    <property type="match status" value="1"/>
</dbReference>
<evidence type="ECO:0000313" key="9">
    <source>
        <dbReference type="EMBL" id="JAB99391.1"/>
    </source>
</evidence>
<feature type="domain" description="Integrase catalytic" evidence="8">
    <location>
        <begin position="242"/>
        <end position="418"/>
    </location>
</feature>
<dbReference type="SUPFAM" id="SSF56672">
    <property type="entry name" value="DNA/RNA polymerases"/>
    <property type="match status" value="1"/>
</dbReference>
<keyword evidence="1" id="KW-0645">Protease</keyword>
<dbReference type="Pfam" id="PF25597">
    <property type="entry name" value="SH3_retrovirus"/>
    <property type="match status" value="1"/>
</dbReference>
<feature type="compositionally biased region" description="Basic residues" evidence="6">
    <location>
        <begin position="526"/>
        <end position="538"/>
    </location>
</feature>
<keyword evidence="5" id="KW-0863">Zinc-finger</keyword>
<proteinExistence type="evidence at transcript level"/>
<feature type="domain" description="CCHC-type" evidence="7">
    <location>
        <begin position="7"/>
        <end position="19"/>
    </location>
</feature>
<protein>
    <submittedName>
        <fullName evidence="9">Retrovirus-related Pol polyprotein from transposon TNT 1-94</fullName>
    </submittedName>
</protein>
<reference evidence="9" key="2">
    <citation type="journal article" date="2014" name="BMC Genomics">
        <title>A genomic perspective to assessing quality of mass-reared SIT flies used in Mediterranean fruit fly (Ceratitis capitata) eradication in California.</title>
        <authorList>
            <person name="Calla B."/>
            <person name="Hall B."/>
            <person name="Hou S."/>
            <person name="Geib S.M."/>
        </authorList>
    </citation>
    <scope>NUCLEOTIDE SEQUENCE</scope>
</reference>
<dbReference type="InterPro" id="IPR001878">
    <property type="entry name" value="Znf_CCHC"/>
</dbReference>
<dbReference type="InterPro" id="IPR043502">
    <property type="entry name" value="DNA/RNA_pol_sf"/>
</dbReference>
<dbReference type="InterPro" id="IPR001584">
    <property type="entry name" value="Integrase_cat-core"/>
</dbReference>
<feature type="compositionally biased region" description="Basic and acidic residues" evidence="6">
    <location>
        <begin position="508"/>
        <end position="525"/>
    </location>
</feature>
<dbReference type="CDD" id="cd09272">
    <property type="entry name" value="RNase_HI_RT_Ty1"/>
    <property type="match status" value="1"/>
</dbReference>
<dbReference type="InterPro" id="IPR025724">
    <property type="entry name" value="GAG-pre-integrase_dom"/>
</dbReference>
<dbReference type="Pfam" id="PF00665">
    <property type="entry name" value="rve"/>
    <property type="match status" value="1"/>
</dbReference>
<dbReference type="GO" id="GO:0042575">
    <property type="term" value="C:DNA polymerase complex"/>
    <property type="evidence" value="ECO:0007669"/>
    <property type="project" value="UniProtKB-ARBA"/>
</dbReference>
<dbReference type="Pfam" id="PF22936">
    <property type="entry name" value="Pol_BBD"/>
    <property type="match status" value="1"/>
</dbReference>
<evidence type="ECO:0000256" key="6">
    <source>
        <dbReference type="SAM" id="MobiDB-lite"/>
    </source>
</evidence>
<evidence type="ECO:0000256" key="1">
    <source>
        <dbReference type="ARBA" id="ARBA00022670"/>
    </source>
</evidence>
<dbReference type="InterPro" id="IPR054722">
    <property type="entry name" value="PolX-like_BBD"/>
</dbReference>
<dbReference type="GO" id="GO:0003676">
    <property type="term" value="F:nucleic acid binding"/>
    <property type="evidence" value="ECO:0007669"/>
    <property type="project" value="InterPro"/>
</dbReference>
<dbReference type="GO" id="GO:0015074">
    <property type="term" value="P:DNA integration"/>
    <property type="evidence" value="ECO:0007669"/>
    <property type="project" value="InterPro"/>
</dbReference>
<evidence type="ECO:0000259" key="7">
    <source>
        <dbReference type="PROSITE" id="PS50158"/>
    </source>
</evidence>
<dbReference type="AlphaFoldDB" id="W8C110"/>